<comment type="subcellular location">
    <subcellularLocation>
        <location evidence="1">Nucleus</location>
    </subcellularLocation>
</comment>
<feature type="domain" description="C2H2-type" evidence="10">
    <location>
        <begin position="485"/>
        <end position="512"/>
    </location>
</feature>
<dbReference type="Gene3D" id="3.40.1800.20">
    <property type="match status" value="1"/>
</dbReference>
<name>A0ABM1XM66_AEDAL</name>
<evidence type="ECO:0000256" key="8">
    <source>
        <dbReference type="PROSITE-ProRule" id="PRU01263"/>
    </source>
</evidence>
<organism evidence="12 13">
    <name type="scientific">Aedes albopictus</name>
    <name type="common">Asian tiger mosquito</name>
    <name type="synonym">Stegomyia albopicta</name>
    <dbReference type="NCBI Taxonomy" id="7160"/>
    <lineage>
        <taxon>Eukaryota</taxon>
        <taxon>Metazoa</taxon>
        <taxon>Ecdysozoa</taxon>
        <taxon>Arthropoda</taxon>
        <taxon>Hexapoda</taxon>
        <taxon>Insecta</taxon>
        <taxon>Pterygota</taxon>
        <taxon>Neoptera</taxon>
        <taxon>Endopterygota</taxon>
        <taxon>Diptera</taxon>
        <taxon>Nematocera</taxon>
        <taxon>Culicoidea</taxon>
        <taxon>Culicidae</taxon>
        <taxon>Culicinae</taxon>
        <taxon>Aedini</taxon>
        <taxon>Aedes</taxon>
        <taxon>Stegomyia</taxon>
    </lineage>
</organism>
<dbReference type="RefSeq" id="XP_029726991.1">
    <property type="nucleotide sequence ID" value="XM_029871131.2"/>
</dbReference>
<dbReference type="Pfam" id="PF13894">
    <property type="entry name" value="zf-C2H2_4"/>
    <property type="match status" value="1"/>
</dbReference>
<feature type="binding site" evidence="8">
    <location>
        <position position="24"/>
    </location>
    <ligand>
        <name>Zn(2+)</name>
        <dbReference type="ChEBI" id="CHEBI:29105"/>
    </ligand>
</feature>
<dbReference type="GeneID" id="109421263"/>
<evidence type="ECO:0000313" key="12">
    <source>
        <dbReference type="EnsemblMetazoa" id="AALFPA23_000923.P774"/>
    </source>
</evidence>
<feature type="domain" description="C2H2-type" evidence="10">
    <location>
        <begin position="120"/>
        <end position="147"/>
    </location>
</feature>
<dbReference type="Pfam" id="PF13912">
    <property type="entry name" value="zf-C2H2_6"/>
    <property type="match status" value="1"/>
</dbReference>
<dbReference type="PROSITE" id="PS00028">
    <property type="entry name" value="ZINC_FINGER_C2H2_1"/>
    <property type="match status" value="9"/>
</dbReference>
<feature type="domain" description="C2H2-type" evidence="10">
    <location>
        <begin position="512"/>
        <end position="539"/>
    </location>
</feature>
<evidence type="ECO:0000256" key="7">
    <source>
        <dbReference type="PROSITE-ProRule" id="PRU00042"/>
    </source>
</evidence>
<dbReference type="SUPFAM" id="SSF57667">
    <property type="entry name" value="beta-beta-alpha zinc fingers"/>
    <property type="match status" value="5"/>
</dbReference>
<evidence type="ECO:0000256" key="3">
    <source>
        <dbReference type="ARBA" id="ARBA00022737"/>
    </source>
</evidence>
<dbReference type="SUPFAM" id="SSF57716">
    <property type="entry name" value="Glucocorticoid receptor-like (DNA-binding domain)"/>
    <property type="match status" value="1"/>
</dbReference>
<keyword evidence="3" id="KW-0677">Repeat</keyword>
<dbReference type="PANTHER" id="PTHR24406">
    <property type="entry name" value="TRANSCRIPTIONAL REPRESSOR CTCFL-RELATED"/>
    <property type="match status" value="1"/>
</dbReference>
<feature type="domain" description="C2H2-type" evidence="10">
    <location>
        <begin position="346"/>
        <end position="373"/>
    </location>
</feature>
<dbReference type="PROSITE" id="PS51915">
    <property type="entry name" value="ZAD"/>
    <property type="match status" value="1"/>
</dbReference>
<keyword evidence="2 8" id="KW-0479">Metal-binding</keyword>
<feature type="binding site" evidence="8">
    <location>
        <position position="21"/>
    </location>
    <ligand>
        <name>Zn(2+)</name>
        <dbReference type="ChEBI" id="CHEBI:29105"/>
    </ligand>
</feature>
<reference evidence="13" key="1">
    <citation type="journal article" date="2015" name="Proc. Natl. Acad. Sci. U.S.A.">
        <title>Genome sequence of the Asian Tiger mosquito, Aedes albopictus, reveals insights into its biology, genetics, and evolution.</title>
        <authorList>
            <person name="Chen X.G."/>
            <person name="Jiang X."/>
            <person name="Gu J."/>
            <person name="Xu M."/>
            <person name="Wu Y."/>
            <person name="Deng Y."/>
            <person name="Zhang C."/>
            <person name="Bonizzoni M."/>
            <person name="Dermauw W."/>
            <person name="Vontas J."/>
            <person name="Armbruster P."/>
            <person name="Huang X."/>
            <person name="Yang Y."/>
            <person name="Zhang H."/>
            <person name="He W."/>
            <person name="Peng H."/>
            <person name="Liu Y."/>
            <person name="Wu K."/>
            <person name="Chen J."/>
            <person name="Lirakis M."/>
            <person name="Topalis P."/>
            <person name="Van Leeuwen T."/>
            <person name="Hall A.B."/>
            <person name="Jiang X."/>
            <person name="Thorpe C."/>
            <person name="Mueller R.L."/>
            <person name="Sun C."/>
            <person name="Waterhouse R.M."/>
            <person name="Yan G."/>
            <person name="Tu Z.J."/>
            <person name="Fang X."/>
            <person name="James A.A."/>
        </authorList>
    </citation>
    <scope>NUCLEOTIDE SEQUENCE [LARGE SCALE GENOMIC DNA]</scope>
    <source>
        <strain evidence="13">Foshan</strain>
    </source>
</reference>
<sequence>MDLQAIKTEPEEFRKNPYPVCRLCLSEGELADVFDEEGLNQLVLDLLSITVYLDDPISQSVCGVCRIRIFEFYQFRTRCQEVQTVLQSWLQSTIQQEATNLEQVKRNQSSEICNAETNPLQCEVCQKLFKKRKLLICHRNIHRPRKHTCTICSKLFARRQQLLRHMTLVHPKEPGTTDNTIFESREEIVAVINVSEQKQQTKYNAEAQNEESLQDTKGGVTSEIYYEPTSSSHAADGKGMNIERNELQCDICFKMFKLRQTMRAHRKNIHGIKNLICPICERPFALRFCFRFSLERHILSHQSVEERQRSAPDIARSFKCVTCDKTFKGNSGLLQHQKKVHGPRCHECHICNFRFTMRNKLEQHIKVHTRDRDSKEDFRLFQTQQMQPKEAFSTVNADVEGEPKSMNIGNEYKQNTASDPASLIECEKCQKTFKTQKSLWLHYKFTHKPKKFKCSICSEFFASNKKLEEHILTKHNQEDSTLKSQKCPFCDKVFLSVGQLNSHVLNHGPRKHCCTVCSKTFTKLRNLKKHMKCHVDSKDDNISQETQNAYTSEFPQPSESQLAENSSEYQSSLKEGDSLFEAEEFKIEPE</sequence>
<reference evidence="12" key="2">
    <citation type="submission" date="2025-05" db="UniProtKB">
        <authorList>
            <consortium name="EnsemblMetazoa"/>
        </authorList>
    </citation>
    <scope>IDENTIFICATION</scope>
    <source>
        <strain evidence="12">Foshan</strain>
    </source>
</reference>
<feature type="domain" description="C2H2-type" evidence="10">
    <location>
        <begin position="247"/>
        <end position="270"/>
    </location>
</feature>
<dbReference type="Gene3D" id="3.30.160.60">
    <property type="entry name" value="Classic Zinc Finger"/>
    <property type="match status" value="5"/>
</dbReference>
<evidence type="ECO:0000256" key="5">
    <source>
        <dbReference type="ARBA" id="ARBA00022833"/>
    </source>
</evidence>
<keyword evidence="6" id="KW-0539">Nucleus</keyword>
<dbReference type="SMART" id="SM00355">
    <property type="entry name" value="ZnF_C2H2"/>
    <property type="match status" value="10"/>
</dbReference>
<evidence type="ECO:0000256" key="1">
    <source>
        <dbReference type="ARBA" id="ARBA00004123"/>
    </source>
</evidence>
<feature type="domain" description="C2H2-type" evidence="10">
    <location>
        <begin position="318"/>
        <end position="341"/>
    </location>
</feature>
<dbReference type="InterPro" id="IPR036236">
    <property type="entry name" value="Znf_C2H2_sf"/>
</dbReference>
<proteinExistence type="predicted"/>
<dbReference type="InterPro" id="IPR012934">
    <property type="entry name" value="Znf_AD"/>
</dbReference>
<keyword evidence="4 7" id="KW-0863">Zinc-finger</keyword>
<feature type="domain" description="C2H2-type" evidence="10">
    <location>
        <begin position="452"/>
        <end position="480"/>
    </location>
</feature>
<accession>A0ABM1XM66</accession>
<keyword evidence="5 8" id="KW-0862">Zinc</keyword>
<feature type="region of interest" description="Disordered" evidence="9">
    <location>
        <begin position="544"/>
        <end position="590"/>
    </location>
</feature>
<feature type="domain" description="ZAD" evidence="11">
    <location>
        <begin position="19"/>
        <end position="89"/>
    </location>
</feature>
<evidence type="ECO:0000259" key="11">
    <source>
        <dbReference type="PROSITE" id="PS51915"/>
    </source>
</evidence>
<feature type="binding site" evidence="8">
    <location>
        <position position="62"/>
    </location>
    <ligand>
        <name>Zn(2+)</name>
        <dbReference type="ChEBI" id="CHEBI:29105"/>
    </ligand>
</feature>
<dbReference type="Pfam" id="PF00096">
    <property type="entry name" value="zf-C2H2"/>
    <property type="match status" value="4"/>
</dbReference>
<dbReference type="Proteomes" id="UP000069940">
    <property type="component" value="Unassembled WGS sequence"/>
</dbReference>
<feature type="compositionally biased region" description="Polar residues" evidence="9">
    <location>
        <begin position="544"/>
        <end position="573"/>
    </location>
</feature>
<dbReference type="SMART" id="SM00868">
    <property type="entry name" value="zf-AD"/>
    <property type="match status" value="1"/>
</dbReference>
<dbReference type="InterPro" id="IPR013087">
    <property type="entry name" value="Znf_C2H2_type"/>
</dbReference>
<dbReference type="InterPro" id="IPR050888">
    <property type="entry name" value="ZnF_C2H2-type_TF"/>
</dbReference>
<feature type="binding site" evidence="8">
    <location>
        <position position="65"/>
    </location>
    <ligand>
        <name>Zn(2+)</name>
        <dbReference type="ChEBI" id="CHEBI:29105"/>
    </ligand>
</feature>
<evidence type="ECO:0000256" key="2">
    <source>
        <dbReference type="ARBA" id="ARBA00022723"/>
    </source>
</evidence>
<evidence type="ECO:0000313" key="13">
    <source>
        <dbReference type="Proteomes" id="UP000069940"/>
    </source>
</evidence>
<keyword evidence="13" id="KW-1185">Reference proteome</keyword>
<evidence type="ECO:0000256" key="6">
    <source>
        <dbReference type="ARBA" id="ARBA00023242"/>
    </source>
</evidence>
<feature type="domain" description="C2H2-type" evidence="10">
    <location>
        <begin position="147"/>
        <end position="175"/>
    </location>
</feature>
<feature type="domain" description="C2H2-type" evidence="10">
    <location>
        <begin position="424"/>
        <end position="452"/>
    </location>
</feature>
<evidence type="ECO:0000259" key="10">
    <source>
        <dbReference type="PROSITE" id="PS50157"/>
    </source>
</evidence>
<evidence type="ECO:0000256" key="9">
    <source>
        <dbReference type="SAM" id="MobiDB-lite"/>
    </source>
</evidence>
<dbReference type="PROSITE" id="PS50157">
    <property type="entry name" value="ZINC_FINGER_C2H2_2"/>
    <property type="match status" value="9"/>
</dbReference>
<evidence type="ECO:0008006" key="14">
    <source>
        <dbReference type="Google" id="ProtNLM"/>
    </source>
</evidence>
<evidence type="ECO:0000256" key="4">
    <source>
        <dbReference type="ARBA" id="ARBA00022771"/>
    </source>
</evidence>
<dbReference type="EnsemblMetazoa" id="AALFPA23_000923.R774">
    <property type="protein sequence ID" value="AALFPA23_000923.P774"/>
    <property type="gene ID" value="AALFPA23_000923"/>
</dbReference>
<protein>
    <recommendedName>
        <fullName evidence="14">C2h2-type zn-finger protein</fullName>
    </recommendedName>
</protein>
<dbReference type="Pfam" id="PF07776">
    <property type="entry name" value="zf-AD"/>
    <property type="match status" value="1"/>
</dbReference>